<protein>
    <submittedName>
        <fullName evidence="1">Uncharacterized protein</fullName>
    </submittedName>
</protein>
<dbReference type="EMBL" id="JBBPFD010000617">
    <property type="protein sequence ID" value="KAK7878116.1"/>
    <property type="molecule type" value="Genomic_DNA"/>
</dbReference>
<keyword evidence="2" id="KW-1185">Reference proteome</keyword>
<accession>A0AAW0MIF7</accession>
<gene>
    <name evidence="1" type="ORF">WMY93_031263</name>
</gene>
<evidence type="ECO:0000313" key="2">
    <source>
        <dbReference type="Proteomes" id="UP001460270"/>
    </source>
</evidence>
<evidence type="ECO:0000313" key="1">
    <source>
        <dbReference type="EMBL" id="KAK7878116.1"/>
    </source>
</evidence>
<proteinExistence type="predicted"/>
<organism evidence="1 2">
    <name type="scientific">Mugilogobius chulae</name>
    <name type="common">yellowstripe goby</name>
    <dbReference type="NCBI Taxonomy" id="88201"/>
    <lineage>
        <taxon>Eukaryota</taxon>
        <taxon>Metazoa</taxon>
        <taxon>Chordata</taxon>
        <taxon>Craniata</taxon>
        <taxon>Vertebrata</taxon>
        <taxon>Euteleostomi</taxon>
        <taxon>Actinopterygii</taxon>
        <taxon>Neopterygii</taxon>
        <taxon>Teleostei</taxon>
        <taxon>Neoteleostei</taxon>
        <taxon>Acanthomorphata</taxon>
        <taxon>Gobiaria</taxon>
        <taxon>Gobiiformes</taxon>
        <taxon>Gobioidei</taxon>
        <taxon>Gobiidae</taxon>
        <taxon>Gobionellinae</taxon>
        <taxon>Mugilogobius</taxon>
    </lineage>
</organism>
<comment type="caution">
    <text evidence="1">The sequence shown here is derived from an EMBL/GenBank/DDBJ whole genome shotgun (WGS) entry which is preliminary data.</text>
</comment>
<sequence>MEPLTRSASTIHPPLSPLTFSSSLFVSRLTFSLTSSLTLSQLFSQIHSLSFALSFRFSLSSSLSPPPPALSLSNLLTPLRSLLSLYLSLFSPSPQAVIHISLSLSHLSFLTLPPLTLSLFCLLRLFSSLFSS</sequence>
<name>A0AAW0MIF7_9GOBI</name>
<reference evidence="2" key="1">
    <citation type="submission" date="2024-04" db="EMBL/GenBank/DDBJ databases">
        <title>Salinicola lusitanus LLJ914,a marine bacterium isolated from the Okinawa Trough.</title>
        <authorList>
            <person name="Li J."/>
        </authorList>
    </citation>
    <scope>NUCLEOTIDE SEQUENCE [LARGE SCALE GENOMIC DNA]</scope>
</reference>
<dbReference type="AlphaFoldDB" id="A0AAW0MIF7"/>
<dbReference type="Proteomes" id="UP001460270">
    <property type="component" value="Unassembled WGS sequence"/>
</dbReference>